<proteinExistence type="predicted"/>
<feature type="compositionally biased region" description="Polar residues" evidence="1">
    <location>
        <begin position="14"/>
        <end position="25"/>
    </location>
</feature>
<feature type="compositionally biased region" description="Gly residues" evidence="1">
    <location>
        <begin position="80"/>
        <end position="93"/>
    </location>
</feature>
<dbReference type="Proteomes" id="UP001153269">
    <property type="component" value="Unassembled WGS sequence"/>
</dbReference>
<protein>
    <submittedName>
        <fullName evidence="2">Uncharacterized protein</fullName>
    </submittedName>
</protein>
<comment type="caution">
    <text evidence="2">The sequence shown here is derived from an EMBL/GenBank/DDBJ whole genome shotgun (WGS) entry which is preliminary data.</text>
</comment>
<evidence type="ECO:0000313" key="2">
    <source>
        <dbReference type="EMBL" id="CAB1420601.1"/>
    </source>
</evidence>
<dbReference type="AlphaFoldDB" id="A0A9N7YCF1"/>
<evidence type="ECO:0000256" key="1">
    <source>
        <dbReference type="SAM" id="MobiDB-lite"/>
    </source>
</evidence>
<feature type="compositionally biased region" description="Low complexity" evidence="1">
    <location>
        <begin position="132"/>
        <end position="141"/>
    </location>
</feature>
<keyword evidence="3" id="KW-1185">Reference proteome</keyword>
<feature type="compositionally biased region" description="Polar residues" evidence="1">
    <location>
        <begin position="64"/>
        <end position="73"/>
    </location>
</feature>
<feature type="region of interest" description="Disordered" evidence="1">
    <location>
        <begin position="61"/>
        <end position="96"/>
    </location>
</feature>
<name>A0A9N7YCF1_PLEPL</name>
<reference evidence="2" key="1">
    <citation type="submission" date="2020-03" db="EMBL/GenBank/DDBJ databases">
        <authorList>
            <person name="Weist P."/>
        </authorList>
    </citation>
    <scope>NUCLEOTIDE SEQUENCE</scope>
</reference>
<feature type="compositionally biased region" description="Polar residues" evidence="1">
    <location>
        <begin position="33"/>
        <end position="45"/>
    </location>
</feature>
<organism evidence="2 3">
    <name type="scientific">Pleuronectes platessa</name>
    <name type="common">European plaice</name>
    <dbReference type="NCBI Taxonomy" id="8262"/>
    <lineage>
        <taxon>Eukaryota</taxon>
        <taxon>Metazoa</taxon>
        <taxon>Chordata</taxon>
        <taxon>Craniata</taxon>
        <taxon>Vertebrata</taxon>
        <taxon>Euteleostomi</taxon>
        <taxon>Actinopterygii</taxon>
        <taxon>Neopterygii</taxon>
        <taxon>Teleostei</taxon>
        <taxon>Neoteleostei</taxon>
        <taxon>Acanthomorphata</taxon>
        <taxon>Carangaria</taxon>
        <taxon>Pleuronectiformes</taxon>
        <taxon>Pleuronectoidei</taxon>
        <taxon>Pleuronectidae</taxon>
        <taxon>Pleuronectes</taxon>
    </lineage>
</organism>
<feature type="region of interest" description="Disordered" evidence="1">
    <location>
        <begin position="116"/>
        <end position="141"/>
    </location>
</feature>
<accession>A0A9N7YCF1</accession>
<sequence>MRVNATHQEDEGQRNTSGGMRVNTTHQEDEASQLLSRRTQRNNPLHQDRLLYLQKERNLRLTEEATTTASTDPPLTPGVQGFGGGGGGGGGGGREVEWLWPSLTERNTILECGFQQGYTGPYGNEASRESRSSTSLTEARL</sequence>
<evidence type="ECO:0000313" key="3">
    <source>
        <dbReference type="Proteomes" id="UP001153269"/>
    </source>
</evidence>
<gene>
    <name evidence="2" type="ORF">PLEPLA_LOCUS8476</name>
</gene>
<dbReference type="EMBL" id="CADEAL010000468">
    <property type="protein sequence ID" value="CAB1420601.1"/>
    <property type="molecule type" value="Genomic_DNA"/>
</dbReference>
<feature type="region of interest" description="Disordered" evidence="1">
    <location>
        <begin position="1"/>
        <end position="49"/>
    </location>
</feature>